<evidence type="ECO:0000256" key="4">
    <source>
        <dbReference type="ARBA" id="ARBA00022801"/>
    </source>
</evidence>
<evidence type="ECO:0000256" key="2">
    <source>
        <dbReference type="ARBA" id="ARBA00022759"/>
    </source>
</evidence>
<evidence type="ECO:0000313" key="9">
    <source>
        <dbReference type="Proteomes" id="UP000598227"/>
    </source>
</evidence>
<keyword evidence="1 6" id="KW-0540">Nuclease</keyword>
<accession>A0ABR9GUI6</accession>
<dbReference type="InterPro" id="IPR004603">
    <property type="entry name" value="DNA_mismatch_endonuc_vsr"/>
</dbReference>
<evidence type="ECO:0000256" key="1">
    <source>
        <dbReference type="ARBA" id="ARBA00022722"/>
    </source>
</evidence>
<keyword evidence="5 6" id="KW-0234">DNA repair</keyword>
<feature type="region of interest" description="Disordered" evidence="7">
    <location>
        <begin position="1"/>
        <end position="22"/>
    </location>
</feature>
<keyword evidence="3 6" id="KW-0227">DNA damage</keyword>
<dbReference type="Proteomes" id="UP000598227">
    <property type="component" value="Unassembled WGS sequence"/>
</dbReference>
<protein>
    <recommendedName>
        <fullName evidence="6">Very short patch repair endonuclease</fullName>
        <ecNumber evidence="6">3.1.-.-</ecNumber>
    </recommendedName>
</protein>
<dbReference type="Gene3D" id="3.40.960.10">
    <property type="entry name" value="VSR Endonuclease"/>
    <property type="match status" value="1"/>
</dbReference>
<name>A0ABR9GUI6_9HYPH</name>
<comment type="similarity">
    <text evidence="6">Belongs to the vsr family.</text>
</comment>
<keyword evidence="2 6" id="KW-0255">Endonuclease</keyword>
<gene>
    <name evidence="8" type="primary">vsr</name>
    <name evidence="8" type="ORF">IHE39_23920</name>
</gene>
<comment type="function">
    <text evidence="6">May nick specific sequences that contain T:G mispairs resulting from m5C-deamination.</text>
</comment>
<organism evidence="8 9">
    <name type="scientific">Aminobacter carboxidus</name>
    <dbReference type="NCBI Taxonomy" id="376165"/>
    <lineage>
        <taxon>Bacteria</taxon>
        <taxon>Pseudomonadati</taxon>
        <taxon>Pseudomonadota</taxon>
        <taxon>Alphaproteobacteria</taxon>
        <taxon>Hyphomicrobiales</taxon>
        <taxon>Phyllobacteriaceae</taxon>
        <taxon>Aminobacter</taxon>
    </lineage>
</organism>
<evidence type="ECO:0000256" key="7">
    <source>
        <dbReference type="SAM" id="MobiDB-lite"/>
    </source>
</evidence>
<dbReference type="InterPro" id="IPR011335">
    <property type="entry name" value="Restrct_endonuc-II-like"/>
</dbReference>
<evidence type="ECO:0000313" key="8">
    <source>
        <dbReference type="EMBL" id="MBE1207350.1"/>
    </source>
</evidence>
<reference evidence="8 9" key="1">
    <citation type="submission" date="2020-09" db="EMBL/GenBank/DDBJ databases">
        <title>Draft Genome Sequence of Aminobacter carboxidus type strain DSM 1086, a soil Gram-negative carboxydobacterium.</title>
        <authorList>
            <person name="Turrini P."/>
            <person name="Tescari M."/>
            <person name="Artuso I."/>
            <person name="Lugli G.A."/>
            <person name="Frangipani E."/>
            <person name="Ventura M."/>
            <person name="Visca P."/>
        </authorList>
    </citation>
    <scope>NUCLEOTIDE SEQUENCE [LARGE SCALE GENOMIC DNA]</scope>
    <source>
        <strain evidence="8 9">DSM 1086</strain>
    </source>
</reference>
<evidence type="ECO:0000256" key="3">
    <source>
        <dbReference type="ARBA" id="ARBA00022763"/>
    </source>
</evidence>
<evidence type="ECO:0000256" key="5">
    <source>
        <dbReference type="ARBA" id="ARBA00023204"/>
    </source>
</evidence>
<dbReference type="GO" id="GO:0004519">
    <property type="term" value="F:endonuclease activity"/>
    <property type="evidence" value="ECO:0007669"/>
    <property type="project" value="UniProtKB-KW"/>
</dbReference>
<comment type="caution">
    <text evidence="8">The sequence shown here is derived from an EMBL/GenBank/DDBJ whole genome shotgun (WGS) entry which is preliminary data.</text>
</comment>
<dbReference type="PIRSF" id="PIRSF018267">
    <property type="entry name" value="VSR_endonuc"/>
    <property type="match status" value="1"/>
</dbReference>
<dbReference type="EC" id="3.1.-.-" evidence="6"/>
<proteinExistence type="inferred from homology"/>
<sequence length="143" mass="16243">MADFLTPADRSTRMSRIKSRDTSPEISLRKALHASGLRFRLDNCKLPGKPDLVLPRYKAAVFVHGCFWHRHEACKVATTPKSNTEFWVQKFERNVARDNRVIDELRALGWRVFVAWECELDSGRKASAKALELASTIRACSPG</sequence>
<evidence type="ECO:0000256" key="6">
    <source>
        <dbReference type="PIRNR" id="PIRNR018267"/>
    </source>
</evidence>
<dbReference type="SUPFAM" id="SSF52980">
    <property type="entry name" value="Restriction endonuclease-like"/>
    <property type="match status" value="1"/>
</dbReference>
<dbReference type="CDD" id="cd00221">
    <property type="entry name" value="Vsr"/>
    <property type="match status" value="1"/>
</dbReference>
<dbReference type="NCBIfam" id="TIGR00632">
    <property type="entry name" value="vsr"/>
    <property type="match status" value="1"/>
</dbReference>
<dbReference type="EMBL" id="JACZEP010000010">
    <property type="protein sequence ID" value="MBE1207350.1"/>
    <property type="molecule type" value="Genomic_DNA"/>
</dbReference>
<keyword evidence="4 6" id="KW-0378">Hydrolase</keyword>
<keyword evidence="9" id="KW-1185">Reference proteome</keyword>
<dbReference type="RefSeq" id="WP_192568203.1">
    <property type="nucleotide sequence ID" value="NZ_JACZEP010000010.1"/>
</dbReference>
<dbReference type="Pfam" id="PF03852">
    <property type="entry name" value="Vsr"/>
    <property type="match status" value="1"/>
</dbReference>